<dbReference type="CDD" id="cd08191">
    <property type="entry name" value="Fe-ADH-like"/>
    <property type="match status" value="1"/>
</dbReference>
<dbReference type="InterPro" id="IPR056798">
    <property type="entry name" value="ADH_Fe_C"/>
</dbReference>
<dbReference type="Proteomes" id="UP001230156">
    <property type="component" value="Unassembled WGS sequence"/>
</dbReference>
<dbReference type="Gene3D" id="3.40.50.1970">
    <property type="match status" value="1"/>
</dbReference>
<evidence type="ECO:0000313" key="6">
    <source>
        <dbReference type="Proteomes" id="UP001230156"/>
    </source>
</evidence>
<organism evidence="5 6">
    <name type="scientific">Dongia sedimenti</name>
    <dbReference type="NCBI Taxonomy" id="3064282"/>
    <lineage>
        <taxon>Bacteria</taxon>
        <taxon>Pseudomonadati</taxon>
        <taxon>Pseudomonadota</taxon>
        <taxon>Alphaproteobacteria</taxon>
        <taxon>Rhodospirillales</taxon>
        <taxon>Dongiaceae</taxon>
        <taxon>Dongia</taxon>
    </lineage>
</organism>
<dbReference type="PANTHER" id="PTHR11496:SF102">
    <property type="entry name" value="ALCOHOL DEHYDROGENASE 4"/>
    <property type="match status" value="1"/>
</dbReference>
<gene>
    <name evidence="5" type="ORF">Q8A70_21720</name>
</gene>
<dbReference type="Pfam" id="PF00465">
    <property type="entry name" value="Fe-ADH"/>
    <property type="match status" value="1"/>
</dbReference>
<dbReference type="Pfam" id="PF25137">
    <property type="entry name" value="ADH_Fe_C"/>
    <property type="match status" value="1"/>
</dbReference>
<reference evidence="6" key="1">
    <citation type="submission" date="2023-08" db="EMBL/GenBank/DDBJ databases">
        <title>Rhodospirillaceae gen. nov., a novel taxon isolated from the Yangtze River Yuezi River estuary sludge.</title>
        <authorList>
            <person name="Ruan L."/>
        </authorList>
    </citation>
    <scope>NUCLEOTIDE SEQUENCE [LARGE SCALE GENOMIC DNA]</scope>
    <source>
        <strain evidence="6">R-7</strain>
    </source>
</reference>
<dbReference type="Gene3D" id="1.20.1090.10">
    <property type="entry name" value="Dehydroquinate synthase-like - alpha domain"/>
    <property type="match status" value="1"/>
</dbReference>
<dbReference type="EMBL" id="JAUYVI010000007">
    <property type="protein sequence ID" value="MDQ7250323.1"/>
    <property type="molecule type" value="Genomic_DNA"/>
</dbReference>
<protein>
    <submittedName>
        <fullName evidence="5">Iron-containing alcohol dehydrogenase</fullName>
    </submittedName>
</protein>
<dbReference type="InterPro" id="IPR001670">
    <property type="entry name" value="ADH_Fe/GldA"/>
</dbReference>
<dbReference type="RefSeq" id="WP_379959446.1">
    <property type="nucleotide sequence ID" value="NZ_JAUYVI010000007.1"/>
</dbReference>
<name>A0ABU0YRH1_9PROT</name>
<dbReference type="PANTHER" id="PTHR11496">
    <property type="entry name" value="ALCOHOL DEHYDROGENASE"/>
    <property type="match status" value="1"/>
</dbReference>
<evidence type="ECO:0000259" key="4">
    <source>
        <dbReference type="Pfam" id="PF25137"/>
    </source>
</evidence>
<evidence type="ECO:0000256" key="1">
    <source>
        <dbReference type="ARBA" id="ARBA00007358"/>
    </source>
</evidence>
<evidence type="ECO:0000313" key="5">
    <source>
        <dbReference type="EMBL" id="MDQ7250323.1"/>
    </source>
</evidence>
<evidence type="ECO:0000259" key="3">
    <source>
        <dbReference type="Pfam" id="PF00465"/>
    </source>
</evidence>
<comment type="similarity">
    <text evidence="1">Belongs to the iron-containing alcohol dehydrogenase family.</text>
</comment>
<keyword evidence="2" id="KW-0560">Oxidoreductase</keyword>
<sequence length="412" mass="42818">MDQAIDAFSVMRLPREILFGEGQLAAAGAVTARLGSKALVCTDARLAGTADFSALLRNLRSVGLAVEVFDAVEPDLPSANVYRCTDAARSFGPEVVIGIGGGSCIDLAKCAALILSHGGKLEDYYGEFKIPSRMLPVVAIPTTAGTGSEVTPVAVVSDSERTLKVGISSPYMIPAAAICDPVLTWTCPPKLTAIAGADALTHAIEAFTAFRRVPDGALAQQHVFVGKNGFSDVFALRAITLIGRSLEKACANGGDRQARADMMQGALAAGCAFGTAGTSLAHAVQYPIGALTHTAHGIGVAAILPYAMSYNRVPAMAEMAEVAVALGADPARHSTEELSHMAIREVARLFAAIGIPADLNALGLPEDKIAWTAESAIGIGRLIKNNPRPIDLDGMKHFLDAAYRGDLNAAAQ</sequence>
<feature type="domain" description="Fe-containing alcohol dehydrogenase-like C-terminal" evidence="4">
    <location>
        <begin position="192"/>
        <end position="403"/>
    </location>
</feature>
<proteinExistence type="inferred from homology"/>
<accession>A0ABU0YRH1</accession>
<dbReference type="SUPFAM" id="SSF56796">
    <property type="entry name" value="Dehydroquinate synthase-like"/>
    <property type="match status" value="1"/>
</dbReference>
<keyword evidence="6" id="KW-1185">Reference proteome</keyword>
<comment type="caution">
    <text evidence="5">The sequence shown here is derived from an EMBL/GenBank/DDBJ whole genome shotgun (WGS) entry which is preliminary data.</text>
</comment>
<dbReference type="InterPro" id="IPR039697">
    <property type="entry name" value="Alcohol_dehydrogenase_Fe"/>
</dbReference>
<evidence type="ECO:0000256" key="2">
    <source>
        <dbReference type="ARBA" id="ARBA00023002"/>
    </source>
</evidence>
<feature type="domain" description="Alcohol dehydrogenase iron-type/glycerol dehydrogenase GldA" evidence="3">
    <location>
        <begin position="14"/>
        <end position="181"/>
    </location>
</feature>